<reference evidence="1 2" key="1">
    <citation type="submission" date="2017-02" db="EMBL/GenBank/DDBJ databases">
        <authorList>
            <person name="Peterson S.W."/>
        </authorList>
    </citation>
    <scope>NUCLEOTIDE SEQUENCE [LARGE SCALE GENOMIC DNA]</scope>
    <source>
        <strain evidence="1 2">ATCC 700135</strain>
    </source>
</reference>
<dbReference type="Proteomes" id="UP000189956">
    <property type="component" value="Unassembled WGS sequence"/>
</dbReference>
<accession>A0A1T4MPC3</accession>
<gene>
    <name evidence="1" type="ORF">SAMN02745205_01621</name>
</gene>
<dbReference type="RefSeq" id="WP_126464370.1">
    <property type="nucleotide sequence ID" value="NZ_FUWL01000014.1"/>
</dbReference>
<proteinExistence type="predicted"/>
<evidence type="ECO:0000313" key="1">
    <source>
        <dbReference type="EMBL" id="SJZ68721.1"/>
    </source>
</evidence>
<name>A0A1T4MPC3_PORCN</name>
<organism evidence="1 2">
    <name type="scientific">Porphyromonas cangingivalis</name>
    <dbReference type="NCBI Taxonomy" id="36874"/>
    <lineage>
        <taxon>Bacteria</taxon>
        <taxon>Pseudomonadati</taxon>
        <taxon>Bacteroidota</taxon>
        <taxon>Bacteroidia</taxon>
        <taxon>Bacteroidales</taxon>
        <taxon>Porphyromonadaceae</taxon>
        <taxon>Porphyromonas</taxon>
    </lineage>
</organism>
<dbReference type="EMBL" id="FUWL01000014">
    <property type="protein sequence ID" value="SJZ68721.1"/>
    <property type="molecule type" value="Genomic_DNA"/>
</dbReference>
<dbReference type="AlphaFoldDB" id="A0A1T4MPC3"/>
<sequence length="200" mass="22773">MKRTITIVMMLGLLGGLWACSKSRDDSQALSKNKYTMEYLDSMLDKGGVFEEAILQDLDFNKRYDEAERIGKDPGPLRGHHIGLKYKTVVFSSRGGCIRVPADGNKDWSIDAIWGNRQGVNYRDEKPEFFGQPVRIVKEVQGNSSLSVMFECDYFRVRKVDNALDIILLDNPSSEAVELTISVRNYPNSEFIKVIQQKRI</sequence>
<protein>
    <submittedName>
        <fullName evidence="1">Uncharacterized protein</fullName>
    </submittedName>
</protein>
<evidence type="ECO:0000313" key="2">
    <source>
        <dbReference type="Proteomes" id="UP000189956"/>
    </source>
</evidence>